<evidence type="ECO:0000313" key="6">
    <source>
        <dbReference type="Proteomes" id="UP000548978"/>
    </source>
</evidence>
<evidence type="ECO:0000256" key="1">
    <source>
        <dbReference type="SAM" id="MobiDB-lite"/>
    </source>
</evidence>
<dbReference type="Gene3D" id="3.20.20.80">
    <property type="entry name" value="Glycosidases"/>
    <property type="match status" value="1"/>
</dbReference>
<dbReference type="Pfam" id="PF13547">
    <property type="entry name" value="GTA_TIM"/>
    <property type="match status" value="1"/>
</dbReference>
<feature type="region of interest" description="Disordered" evidence="1">
    <location>
        <begin position="619"/>
        <end position="642"/>
    </location>
</feature>
<dbReference type="AlphaFoldDB" id="A0A7W9A255"/>
<feature type="domain" description="GTA TIM-barrel-like" evidence="2">
    <location>
        <begin position="397"/>
        <end position="691"/>
    </location>
</feature>
<evidence type="ECO:0000313" key="5">
    <source>
        <dbReference type="EMBL" id="MBB5659986.1"/>
    </source>
</evidence>
<keyword evidence="6" id="KW-1185">Reference proteome</keyword>
<protein>
    <submittedName>
        <fullName evidence="5">Uncharacterized protein</fullName>
    </submittedName>
</protein>
<dbReference type="Pfam" id="PF13550">
    <property type="entry name" value="Phage-tail_3"/>
    <property type="match status" value="1"/>
</dbReference>
<dbReference type="Proteomes" id="UP000548978">
    <property type="component" value="Unassembled WGS sequence"/>
</dbReference>
<evidence type="ECO:0000259" key="2">
    <source>
        <dbReference type="Pfam" id="PF13547"/>
    </source>
</evidence>
<dbReference type="InterPro" id="IPR017853">
    <property type="entry name" value="GH"/>
</dbReference>
<dbReference type="Pfam" id="PF23666">
    <property type="entry name" value="Rcc01698_C"/>
    <property type="match status" value="1"/>
</dbReference>
<dbReference type="RefSeq" id="WP_123286054.1">
    <property type="nucleotide sequence ID" value="NZ_JACIJB010000001.1"/>
</dbReference>
<dbReference type="CDD" id="cd19607">
    <property type="entry name" value="GTA_TIM-barrel-like"/>
    <property type="match status" value="1"/>
</dbReference>
<gene>
    <name evidence="5" type="ORF">FHS65_000704</name>
</gene>
<sequence>MAQAVLGGLGQALGGGVGQAIGRALGGMLDQRLVASLGPARQVGPRLEAIRLQSTAEGAPMALVLGRARVTGQVIWAARFLEQRHEQGGGKGGPRTESYAYSLSFAVAVCEGPIDGIGRIWADGQPLDRAGATLRIHRGTEDQMPDPLIEAVEGAGAAPAYRGTAYVVFEDLPLAAFGNRVPQLAFEVFRRPTGGAAALEDRLEGVCLIPGAGEFVLATEPVVRRAGLTRTEVENVASAEGRPDLIVSLDQLTAACPNLKRVSLVIGWFGTDLRAGHCRIRPGVERRDKPTVPMDWSVAGLDRASAHLVSEVGGAPAYGGTPSDDAVRQAVAELKARGLEVTLYPFVFMDIPPGNGLSDPFGGVEQAAYPWRGRIVADEPATAGADVAAVFGTADGWGLRRLARHYAALAAETGADGLLIGSEMRGLTTSRDAGGGYPAVAAFRDLLAECRAIVGPGVALSYAADWSEYSGHRPDDGSGDVMFHLDPLWADLALDYVGIDWYPPLGDWRAGDGGLDAASYEGPDDPAYLAMQMAGGEHFDWFYADEADRAGQVRTPIADLAHGEDWVFRAKDLKGWWSHAHHDRPGGARSTSPTAWVPGMKPIRLTEFGCAAVDRGGNAPNLFQDPKSAESALPPGSSGARDDRMQRRALEAVLNHLDDSAANPVSGVYGGRMVEGADAWCWDARPWPAFPGRPELWADAPAWDTGHWLNGRLLGETEGLLADLAGRIGPEEEPVIGPVRDRIEGYVVDRPMSVREALGPLVAGLGLVVSEAGGQLTLRADDDGPVVTIDPQGLALPDEGGAEVRDHTVDENPDRVRVRYLNLADDYQTGSVTLSRDQGGDAVAGLDVDLPAVCDEAQARRFAARVAAGLEGVERRTLTLGPLQALMLEPGDRVQMVDEDDLWRVERIAVDEAARAVLVPVPVTEIEDGTPVWRLPDRLGPAGAPWMRILELPPLVGRSEGGVVAAVAVDPWSRHAVTAGPDALSQTLRGVARGPASVGSLTEPLTSGVCGRWDEMAALTVQIEGRSPESREALAVLAGANAVAVETGAGWEVIQYRTAELVGGDVWRLSGLLRGQGGGEPEAEADAATGAAVVFLDDSLVELGPMREEYGLPLLWRAGAGGAVPSGPFVSELTHVLTGRAERPWRPVHLTVRSTDAGLALGWIARTRVGGDSWEGEPEPVDPLRFRVRILDGDAERRAVEVAGTEWLYSEADRVADFPGGCEGARFAVSQVSIHGLWGPEAVTALCEGGGMP</sequence>
<feature type="domain" description="Tip attachment protein J" evidence="3">
    <location>
        <begin position="749"/>
        <end position="908"/>
    </location>
</feature>
<dbReference type="InterPro" id="IPR032876">
    <property type="entry name" value="J_dom"/>
</dbReference>
<proteinExistence type="predicted"/>
<accession>A0A7W9A255</accession>
<dbReference type="EMBL" id="JACIJB010000001">
    <property type="protein sequence ID" value="MBB5659986.1"/>
    <property type="molecule type" value="Genomic_DNA"/>
</dbReference>
<organism evidence="5 6">
    <name type="scientific">Brevundimonas halotolerans</name>
    <dbReference type="NCBI Taxonomy" id="69670"/>
    <lineage>
        <taxon>Bacteria</taxon>
        <taxon>Pseudomonadati</taxon>
        <taxon>Pseudomonadota</taxon>
        <taxon>Alphaproteobacteria</taxon>
        <taxon>Caulobacterales</taxon>
        <taxon>Caulobacteraceae</taxon>
        <taxon>Brevundimonas</taxon>
    </lineage>
</organism>
<dbReference type="OrthoDB" id="8445115at2"/>
<reference evidence="5 6" key="1">
    <citation type="submission" date="2020-08" db="EMBL/GenBank/DDBJ databases">
        <title>Genomic Encyclopedia of Type Strains, Phase IV (KMG-IV): sequencing the most valuable type-strain genomes for metagenomic binning, comparative biology and taxonomic classification.</title>
        <authorList>
            <person name="Goeker M."/>
        </authorList>
    </citation>
    <scope>NUCLEOTIDE SEQUENCE [LARGE SCALE GENOMIC DNA]</scope>
    <source>
        <strain evidence="5 6">DSM 24448</strain>
    </source>
</reference>
<evidence type="ECO:0000259" key="4">
    <source>
        <dbReference type="Pfam" id="PF23666"/>
    </source>
</evidence>
<feature type="domain" description="Rcc01698-like C-terminal" evidence="4">
    <location>
        <begin position="996"/>
        <end position="1094"/>
    </location>
</feature>
<dbReference type="InterPro" id="IPR056490">
    <property type="entry name" value="Rcc01698_C"/>
</dbReference>
<dbReference type="SUPFAM" id="SSF51445">
    <property type="entry name" value="(Trans)glycosidases"/>
    <property type="match status" value="1"/>
</dbReference>
<evidence type="ECO:0000259" key="3">
    <source>
        <dbReference type="Pfam" id="PF13550"/>
    </source>
</evidence>
<comment type="caution">
    <text evidence="5">The sequence shown here is derived from an EMBL/GenBank/DDBJ whole genome shotgun (WGS) entry which is preliminary data.</text>
</comment>
<name>A0A7W9A255_9CAUL</name>
<dbReference type="InterPro" id="IPR025195">
    <property type="entry name" value="GTA_TIM_dom"/>
</dbReference>